<sequence>MAEAASTSFDDTNNALHVSNSADKSKAGGKLKKSLHARHLNMIAIGGAIGTGLFLASGGTIAGAGPGGALLAYGAIGVMVYFLMQSLGEMATYCPASGAFEVYASRYVSKSFGFAQGWNYWYNWAITVAAELVAAAIVMQYWVPADVVPPWIWSAGFLAFLFILNAFTVRGFGESEFWFAAIKVIAVIAFLILGVLMIFGILGGPSPGFGNWAIGEAPFVNGFWGIMGVFMIAGFSFQGTEMIGIAAGETDEPEKNVPRATRAVFYRILLFYIGAIAVIGFLLPYTEPSLLQSATADTSTAEGLTQAVTTSPFTLVFERAGIAGASAVMNAIILTSILSAGNSGVYVSTRMLYALAKERKAPKLFAKVTKHGVPLAALIATCLVGAACFATSRIGSGTVYVWLVNASGLAGFITWMGIAWSHYKFRRAFRAQGHDLSELPFKAPWYPAGPLIALGMCAVVVVGQSLDIIRSDFSFLQFFSIYLGLFLFLGIWIGHKIVTRSPKVHPQDADLSRHA</sequence>
<dbReference type="FunFam" id="1.20.1740.10:FF:000001">
    <property type="entry name" value="Amino acid permease"/>
    <property type="match status" value="1"/>
</dbReference>
<dbReference type="PIRSF" id="PIRSF006060">
    <property type="entry name" value="AA_transporter"/>
    <property type="match status" value="1"/>
</dbReference>
<evidence type="ECO:0000256" key="5">
    <source>
        <dbReference type="ARBA" id="ARBA00022970"/>
    </source>
</evidence>
<gene>
    <name evidence="10" type="ORF">HMPREF9306_00664</name>
</gene>
<dbReference type="HOGENOM" id="CLU_007946_12_1_11"/>
<dbReference type="PROSITE" id="PS00218">
    <property type="entry name" value="AMINO_ACID_PERMEASE_1"/>
    <property type="match status" value="1"/>
</dbReference>
<dbReference type="PANTHER" id="PTHR43341">
    <property type="entry name" value="AMINO ACID PERMEASE"/>
    <property type="match status" value="1"/>
</dbReference>
<evidence type="ECO:0000256" key="1">
    <source>
        <dbReference type="ARBA" id="ARBA00004141"/>
    </source>
</evidence>
<feature type="transmembrane region" description="Helical" evidence="8">
    <location>
        <begin position="180"/>
        <end position="202"/>
    </location>
</feature>
<dbReference type="AlphaFoldDB" id="S2W040"/>
<name>S2W040_9ACTN</name>
<evidence type="ECO:0000256" key="2">
    <source>
        <dbReference type="ARBA" id="ARBA00008583"/>
    </source>
</evidence>
<feature type="transmembrane region" description="Helical" evidence="8">
    <location>
        <begin position="40"/>
        <end position="61"/>
    </location>
</feature>
<evidence type="ECO:0000259" key="9">
    <source>
        <dbReference type="Pfam" id="PF00324"/>
    </source>
</evidence>
<feature type="transmembrane region" description="Helical" evidence="8">
    <location>
        <begin position="331"/>
        <end position="353"/>
    </location>
</feature>
<feature type="transmembrane region" description="Helical" evidence="8">
    <location>
        <begin position="148"/>
        <end position="168"/>
    </location>
</feature>
<keyword evidence="11" id="KW-1185">Reference proteome</keyword>
<proteinExistence type="inferred from homology"/>
<feature type="transmembrane region" description="Helical" evidence="8">
    <location>
        <begin position="400"/>
        <end position="423"/>
    </location>
</feature>
<evidence type="ECO:0000313" key="11">
    <source>
        <dbReference type="Proteomes" id="UP000014417"/>
    </source>
</evidence>
<dbReference type="EMBL" id="AGZR01000005">
    <property type="protein sequence ID" value="EPD33133.1"/>
    <property type="molecule type" value="Genomic_DNA"/>
</dbReference>
<feature type="domain" description="Amino acid permease/ SLC12A" evidence="9">
    <location>
        <begin position="39"/>
        <end position="503"/>
    </location>
</feature>
<dbReference type="GO" id="GO:0015171">
    <property type="term" value="F:amino acid transmembrane transporter activity"/>
    <property type="evidence" value="ECO:0007669"/>
    <property type="project" value="TreeGrafter"/>
</dbReference>
<dbReference type="InterPro" id="IPR004840">
    <property type="entry name" value="Amino_acid_permease_CS"/>
</dbReference>
<comment type="caution">
    <text evidence="10">The sequence shown here is derived from an EMBL/GenBank/DDBJ whole genome shotgun (WGS) entry which is preliminary data.</text>
</comment>
<evidence type="ECO:0000313" key="10">
    <source>
        <dbReference type="EMBL" id="EPD33133.1"/>
    </source>
</evidence>
<dbReference type="Gene3D" id="1.20.1740.10">
    <property type="entry name" value="Amino acid/polyamine transporter I"/>
    <property type="match status" value="1"/>
</dbReference>
<organism evidence="10 11">
    <name type="scientific">Propionimicrobium lymphophilum ACS-093-V-SCH5</name>
    <dbReference type="NCBI Taxonomy" id="883161"/>
    <lineage>
        <taxon>Bacteria</taxon>
        <taxon>Bacillati</taxon>
        <taxon>Actinomycetota</taxon>
        <taxon>Actinomycetes</taxon>
        <taxon>Propionibacteriales</taxon>
        <taxon>Propionibacteriaceae</taxon>
        <taxon>Propionimicrobium</taxon>
    </lineage>
</organism>
<dbReference type="PATRIC" id="fig|883161.3.peg.665"/>
<feature type="transmembrane region" description="Helical" evidence="8">
    <location>
        <begin position="475"/>
        <end position="493"/>
    </location>
</feature>
<keyword evidence="3" id="KW-0813">Transport</keyword>
<dbReference type="GO" id="GO:0016020">
    <property type="term" value="C:membrane"/>
    <property type="evidence" value="ECO:0007669"/>
    <property type="project" value="UniProtKB-SubCell"/>
</dbReference>
<dbReference type="InterPro" id="IPR050524">
    <property type="entry name" value="APC_YAT"/>
</dbReference>
<keyword evidence="6 8" id="KW-1133">Transmembrane helix</keyword>
<evidence type="ECO:0000256" key="3">
    <source>
        <dbReference type="ARBA" id="ARBA00022448"/>
    </source>
</evidence>
<dbReference type="Pfam" id="PF00324">
    <property type="entry name" value="AA_permease"/>
    <property type="match status" value="1"/>
</dbReference>
<keyword evidence="5" id="KW-0029">Amino-acid transport</keyword>
<evidence type="ECO:0000256" key="7">
    <source>
        <dbReference type="ARBA" id="ARBA00023136"/>
    </source>
</evidence>
<evidence type="ECO:0000256" key="8">
    <source>
        <dbReference type="SAM" id="Phobius"/>
    </source>
</evidence>
<dbReference type="OrthoDB" id="5297508at2"/>
<feature type="transmembrane region" description="Helical" evidence="8">
    <location>
        <begin position="120"/>
        <end position="142"/>
    </location>
</feature>
<keyword evidence="7 8" id="KW-0472">Membrane</keyword>
<protein>
    <recommendedName>
        <fullName evidence="9">Amino acid permease/ SLC12A domain-containing protein</fullName>
    </recommendedName>
</protein>
<evidence type="ECO:0000256" key="4">
    <source>
        <dbReference type="ARBA" id="ARBA00022692"/>
    </source>
</evidence>
<keyword evidence="4 8" id="KW-0812">Transmembrane</keyword>
<feature type="transmembrane region" description="Helical" evidence="8">
    <location>
        <begin position="444"/>
        <end position="463"/>
    </location>
</feature>
<feature type="transmembrane region" description="Helical" evidence="8">
    <location>
        <begin position="67"/>
        <end position="84"/>
    </location>
</feature>
<accession>S2W040</accession>
<feature type="transmembrane region" description="Helical" evidence="8">
    <location>
        <begin position="264"/>
        <end position="283"/>
    </location>
</feature>
<dbReference type="PANTHER" id="PTHR43341:SF1">
    <property type="entry name" value="GENERAL AMINO-ACID PERMEASE GAP1"/>
    <property type="match status" value="1"/>
</dbReference>
<evidence type="ECO:0000256" key="6">
    <source>
        <dbReference type="ARBA" id="ARBA00022989"/>
    </source>
</evidence>
<reference evidence="10 11" key="1">
    <citation type="submission" date="2013-04" db="EMBL/GenBank/DDBJ databases">
        <title>The Genome Sequence of Propionimicrobium lymphophilum ACS-093-V-SCH5.</title>
        <authorList>
            <consortium name="The Broad Institute Genomics Platform"/>
            <person name="Earl A."/>
            <person name="Ward D."/>
            <person name="Feldgarden M."/>
            <person name="Gevers D."/>
            <person name="Saerens B."/>
            <person name="Vaneechoutte M."/>
            <person name="Walker B."/>
            <person name="Young S."/>
            <person name="Zeng Q."/>
            <person name="Gargeya S."/>
            <person name="Fitzgerald M."/>
            <person name="Haas B."/>
            <person name="Abouelleil A."/>
            <person name="Allen A.W."/>
            <person name="Alvarado L."/>
            <person name="Arachchi H.M."/>
            <person name="Berlin A.M."/>
            <person name="Chapman S.B."/>
            <person name="Gainer-Dewar J."/>
            <person name="Goldberg J."/>
            <person name="Griggs A."/>
            <person name="Gujja S."/>
            <person name="Hansen M."/>
            <person name="Howarth C."/>
            <person name="Imamovic A."/>
            <person name="Ireland A."/>
            <person name="Larimer J."/>
            <person name="McCowan C."/>
            <person name="Murphy C."/>
            <person name="Pearson M."/>
            <person name="Poon T.W."/>
            <person name="Priest M."/>
            <person name="Roberts A."/>
            <person name="Saif S."/>
            <person name="Shea T."/>
            <person name="Sisk P."/>
            <person name="Sykes S."/>
            <person name="Wortman J."/>
            <person name="Nusbaum C."/>
            <person name="Birren B."/>
        </authorList>
    </citation>
    <scope>NUCLEOTIDE SEQUENCE [LARGE SCALE GENOMIC DNA]</scope>
    <source>
        <strain evidence="10 11">ACS-093-V-SCH5</strain>
    </source>
</reference>
<comment type="similarity">
    <text evidence="2">Belongs to the amino acid-polyamine-organocation (APC) superfamily. Amino acid transporter (AAT) (TC 2.A.3.1) family.</text>
</comment>
<dbReference type="InterPro" id="IPR004841">
    <property type="entry name" value="AA-permease/SLC12A_dom"/>
</dbReference>
<feature type="transmembrane region" description="Helical" evidence="8">
    <location>
        <begin position="373"/>
        <end position="394"/>
    </location>
</feature>
<comment type="subcellular location">
    <subcellularLocation>
        <location evidence="1">Membrane</location>
        <topology evidence="1">Multi-pass membrane protein</topology>
    </subcellularLocation>
</comment>
<dbReference type="Proteomes" id="UP000014417">
    <property type="component" value="Unassembled WGS sequence"/>
</dbReference>
<feature type="transmembrane region" description="Helical" evidence="8">
    <location>
        <begin position="222"/>
        <end position="243"/>
    </location>
</feature>